<keyword evidence="3" id="KW-1185">Reference proteome</keyword>
<dbReference type="Proteomes" id="UP001295423">
    <property type="component" value="Unassembled WGS sequence"/>
</dbReference>
<evidence type="ECO:0000256" key="1">
    <source>
        <dbReference type="SAM" id="Coils"/>
    </source>
</evidence>
<organism evidence="2 3">
    <name type="scientific">Cylindrotheca closterium</name>
    <dbReference type="NCBI Taxonomy" id="2856"/>
    <lineage>
        <taxon>Eukaryota</taxon>
        <taxon>Sar</taxon>
        <taxon>Stramenopiles</taxon>
        <taxon>Ochrophyta</taxon>
        <taxon>Bacillariophyta</taxon>
        <taxon>Bacillariophyceae</taxon>
        <taxon>Bacillariophycidae</taxon>
        <taxon>Bacillariales</taxon>
        <taxon>Bacillariaceae</taxon>
        <taxon>Cylindrotheca</taxon>
    </lineage>
</organism>
<keyword evidence="1" id="KW-0175">Coiled coil</keyword>
<dbReference type="InterPro" id="IPR002495">
    <property type="entry name" value="Glyco_trans_8"/>
</dbReference>
<dbReference type="Gene3D" id="3.90.550.10">
    <property type="entry name" value="Spore Coat Polysaccharide Biosynthesis Protein SpsA, Chain A"/>
    <property type="match status" value="1"/>
</dbReference>
<evidence type="ECO:0000313" key="3">
    <source>
        <dbReference type="Proteomes" id="UP001295423"/>
    </source>
</evidence>
<dbReference type="GO" id="GO:0016757">
    <property type="term" value="F:glycosyltransferase activity"/>
    <property type="evidence" value="ECO:0007669"/>
    <property type="project" value="InterPro"/>
</dbReference>
<accession>A0AAD2CDL9</accession>
<comment type="caution">
    <text evidence="2">The sequence shown here is derived from an EMBL/GenBank/DDBJ whole genome shotgun (WGS) entry which is preliminary data.</text>
</comment>
<evidence type="ECO:0008006" key="4">
    <source>
        <dbReference type="Google" id="ProtNLM"/>
    </source>
</evidence>
<name>A0AAD2CDL9_9STRA</name>
<dbReference type="Pfam" id="PF01501">
    <property type="entry name" value="Glyco_transf_8"/>
    <property type="match status" value="1"/>
</dbReference>
<gene>
    <name evidence="2" type="ORF">CYCCA115_LOCUS67</name>
</gene>
<protein>
    <recommendedName>
        <fullName evidence="4">Hexosyltransferase</fullName>
    </recommendedName>
</protein>
<feature type="coiled-coil region" evidence="1">
    <location>
        <begin position="310"/>
        <end position="343"/>
    </location>
</feature>
<dbReference type="SUPFAM" id="SSF53448">
    <property type="entry name" value="Nucleotide-diphospho-sugar transferases"/>
    <property type="match status" value="1"/>
</dbReference>
<dbReference type="InterPro" id="IPR050587">
    <property type="entry name" value="GNT1/Glycosyltrans_8"/>
</dbReference>
<evidence type="ECO:0000313" key="2">
    <source>
        <dbReference type="EMBL" id="CAJ1891335.1"/>
    </source>
</evidence>
<reference evidence="2" key="1">
    <citation type="submission" date="2023-08" db="EMBL/GenBank/DDBJ databases">
        <authorList>
            <person name="Audoor S."/>
            <person name="Bilcke G."/>
        </authorList>
    </citation>
    <scope>NUCLEOTIDE SEQUENCE</scope>
</reference>
<dbReference type="AlphaFoldDB" id="A0AAD2CDL9"/>
<sequence>MNFIENNMEVATAVQQSDQGEVLEAQVVANFPPRPDAVVTLLHQDDFLPGVQTMLYSFRKKFSFHQTYPPEVVVLVTPNVDLEKATNILMPALCTRVMTVEEWWPPSQSIDSQLMKGFGKSNKRVLDNHNPGWTKLRIFGLQQYETILYIDSDCLVLKDVSHLLDLNKVYTESEALVAAAPDVLPPSNFNSGVMVIRPSTQVFQTLQKNAEHLTTFDGSDTGYLNAYYPTWFTDFPPDARLSAGYNAQTELYERTKDPKTGESSFWDAQLSHDLHIIHYSEPIKPWQTESSDETNSLHTLWKSWYQKSKNFLLRDKKERAKQEKERLAKKQKLEQEAAAAREAAAKDPKRAHKLVTKRYKELRAQGMSTHDAMQQARHEILPNDSSQPDAGSQVAAMFGMQ</sequence>
<dbReference type="EMBL" id="CAKOGP040000001">
    <property type="protein sequence ID" value="CAJ1891335.1"/>
    <property type="molecule type" value="Genomic_DNA"/>
</dbReference>
<dbReference type="InterPro" id="IPR029044">
    <property type="entry name" value="Nucleotide-diphossugar_trans"/>
</dbReference>
<proteinExistence type="predicted"/>
<dbReference type="PANTHER" id="PTHR11183">
    <property type="entry name" value="GLYCOGENIN SUBFAMILY MEMBER"/>
    <property type="match status" value="1"/>
</dbReference>